<dbReference type="EMBL" id="VLLL01000005">
    <property type="protein sequence ID" value="TWJ14759.1"/>
    <property type="molecule type" value="Genomic_DNA"/>
</dbReference>
<evidence type="ECO:0000313" key="1">
    <source>
        <dbReference type="EMBL" id="TWJ14759.1"/>
    </source>
</evidence>
<accession>A0A562VA48</accession>
<keyword evidence="2" id="KW-1185">Reference proteome</keyword>
<dbReference type="AlphaFoldDB" id="A0A562VA48"/>
<organism evidence="1 2">
    <name type="scientific">Stackebrandtia albiflava</name>
    <dbReference type="NCBI Taxonomy" id="406432"/>
    <lineage>
        <taxon>Bacteria</taxon>
        <taxon>Bacillati</taxon>
        <taxon>Actinomycetota</taxon>
        <taxon>Actinomycetes</taxon>
        <taxon>Glycomycetales</taxon>
        <taxon>Glycomycetaceae</taxon>
        <taxon>Stackebrandtia</taxon>
    </lineage>
</organism>
<name>A0A562VA48_9ACTN</name>
<evidence type="ECO:0000313" key="2">
    <source>
        <dbReference type="Proteomes" id="UP000321617"/>
    </source>
</evidence>
<gene>
    <name evidence="1" type="ORF">LX16_0449</name>
</gene>
<dbReference type="Proteomes" id="UP000321617">
    <property type="component" value="Unassembled WGS sequence"/>
</dbReference>
<proteinExistence type="predicted"/>
<reference evidence="1 2" key="1">
    <citation type="journal article" date="2013" name="Stand. Genomic Sci.">
        <title>Genomic Encyclopedia of Type Strains, Phase I: The one thousand microbial genomes (KMG-I) project.</title>
        <authorList>
            <person name="Kyrpides N.C."/>
            <person name="Woyke T."/>
            <person name="Eisen J.A."/>
            <person name="Garrity G."/>
            <person name="Lilburn T.G."/>
            <person name="Beck B.J."/>
            <person name="Whitman W.B."/>
            <person name="Hugenholtz P."/>
            <person name="Klenk H.P."/>
        </authorList>
    </citation>
    <scope>NUCLEOTIDE SEQUENCE [LARGE SCALE GENOMIC DNA]</scope>
    <source>
        <strain evidence="1 2">DSM 45044</strain>
    </source>
</reference>
<comment type="caution">
    <text evidence="1">The sequence shown here is derived from an EMBL/GenBank/DDBJ whole genome shotgun (WGS) entry which is preliminary data.</text>
</comment>
<dbReference type="RefSeq" id="WP_147132333.1">
    <property type="nucleotide sequence ID" value="NZ_BAABIJ010000001.1"/>
</dbReference>
<protein>
    <submittedName>
        <fullName evidence="1">Uncharacterized protein</fullName>
    </submittedName>
</protein>
<sequence length="106" mass="11451">MDYIKVNPEGLERFAGELRAFGDDIGATLDGHRTAASPDVSGVRSAIVLGLVTGAWIDHCRTVAAQYDELAGIFQNAAAAFRQSESANARTWDNVFRLGRGARRGR</sequence>